<proteinExistence type="inferred from homology"/>
<evidence type="ECO:0000259" key="2">
    <source>
        <dbReference type="Pfam" id="PF17788"/>
    </source>
</evidence>
<dbReference type="Pfam" id="PF17788">
    <property type="entry name" value="HypF_C"/>
    <property type="match status" value="1"/>
</dbReference>
<keyword evidence="4" id="KW-0808">Transferase</keyword>
<dbReference type="Gene3D" id="3.30.420.40">
    <property type="match status" value="1"/>
</dbReference>
<dbReference type="GO" id="GO:0051604">
    <property type="term" value="P:protein maturation"/>
    <property type="evidence" value="ECO:0007669"/>
    <property type="project" value="TreeGrafter"/>
</dbReference>
<accession>A0A5C7VR70</accession>
<dbReference type="AlphaFoldDB" id="A0A5C7VR70"/>
<dbReference type="PANTHER" id="PTHR42959">
    <property type="entry name" value="CARBAMOYLTRANSFERASE"/>
    <property type="match status" value="1"/>
</dbReference>
<evidence type="ECO:0000259" key="3">
    <source>
        <dbReference type="Pfam" id="PF22521"/>
    </source>
</evidence>
<organism evidence="4 5">
    <name type="scientific">Nitrosomonas oligotropha</name>
    <dbReference type="NCBI Taxonomy" id="42354"/>
    <lineage>
        <taxon>Bacteria</taxon>
        <taxon>Pseudomonadati</taxon>
        <taxon>Pseudomonadota</taxon>
        <taxon>Betaproteobacteria</taxon>
        <taxon>Nitrosomonadales</taxon>
        <taxon>Nitrosomonadaceae</taxon>
        <taxon>Nitrosomonas</taxon>
    </lineage>
</organism>
<name>A0A5C7VR70_9PROT</name>
<evidence type="ECO:0000313" key="5">
    <source>
        <dbReference type="Proteomes" id="UP000321055"/>
    </source>
</evidence>
<dbReference type="GO" id="GO:0016743">
    <property type="term" value="F:carboxyl- or carbamoyltransferase activity"/>
    <property type="evidence" value="ECO:0007669"/>
    <property type="project" value="TreeGrafter"/>
</dbReference>
<evidence type="ECO:0000313" key="4">
    <source>
        <dbReference type="EMBL" id="TXI28236.1"/>
    </source>
</evidence>
<comment type="caution">
    <text evidence="4">The sequence shown here is derived from an EMBL/GenBank/DDBJ whole genome shotgun (WGS) entry which is preliminary data.</text>
</comment>
<reference evidence="4 5" key="1">
    <citation type="submission" date="2018-09" db="EMBL/GenBank/DDBJ databases">
        <title>Metagenome Assembled Genomes from an Advanced Water Purification Facility.</title>
        <authorList>
            <person name="Stamps B.W."/>
            <person name="Spear J.R."/>
        </authorList>
    </citation>
    <scope>NUCLEOTIDE SEQUENCE [LARGE SCALE GENOMIC DNA]</scope>
    <source>
        <strain evidence="4">Bin_54_1</strain>
    </source>
</reference>
<feature type="domain" description="Carbamoyltransferase Kae1-like" evidence="3">
    <location>
        <begin position="146"/>
        <end position="386"/>
    </location>
</feature>
<dbReference type="InterPro" id="IPR051060">
    <property type="entry name" value="Carbamoyltrans_HypF-like"/>
</dbReference>
<dbReference type="Pfam" id="PF22521">
    <property type="entry name" value="HypF_C_2"/>
    <property type="match status" value="1"/>
</dbReference>
<comment type="similarity">
    <text evidence="1">Belongs to the carbamoyltransferase HypF family.</text>
</comment>
<gene>
    <name evidence="4" type="ORF">E6Q60_07805</name>
</gene>
<dbReference type="EMBL" id="SSFX01000055">
    <property type="protein sequence ID" value="TXI28236.1"/>
    <property type="molecule type" value="Genomic_DNA"/>
</dbReference>
<dbReference type="InterPro" id="IPR055128">
    <property type="entry name" value="HypF_C_2"/>
</dbReference>
<feature type="domain" description="HypF Kae1-like" evidence="2">
    <location>
        <begin position="39"/>
        <end position="137"/>
    </location>
</feature>
<dbReference type="GO" id="GO:0008270">
    <property type="term" value="F:zinc ion binding"/>
    <property type="evidence" value="ECO:0007669"/>
    <property type="project" value="TreeGrafter"/>
</dbReference>
<dbReference type="PANTHER" id="PTHR42959:SF1">
    <property type="entry name" value="CARBAMOYLTRANSFERASE HYPF"/>
    <property type="match status" value="1"/>
</dbReference>
<dbReference type="Gene3D" id="3.30.420.360">
    <property type="match status" value="1"/>
</dbReference>
<protein>
    <submittedName>
        <fullName evidence="4">Carbamoyltransferase HypF</fullName>
    </submittedName>
</protein>
<evidence type="ECO:0000256" key="1">
    <source>
        <dbReference type="ARBA" id="ARBA00008097"/>
    </source>
</evidence>
<sequence>MIGLARGAIALQQANLCNTSIPRLANPNGTTIALAIGGPSVLACGAWLKNTICVTQGNSAHLSPLIGDLATVEARQQLDRTVQRLCLDYAIQPEIVTHDLHPDFYSTQFAQTYAGQRHIPVLAVQHHHAHIAAICAEHQLIQPVLGLALDGVGLGTDNTPWGGELLLVDGARFDRLGHLTTLALPGGDRAAQEPWRMAAAALFRLNRGAEIIPRFQDQPAAATVAAMLAQNLNCPHTSSMGRLFDAAAGLLGVNAIQSHEAQAAIQLQQFAEQHGEIGALMDGYRISADNQLDFSILLSALIDCRDAGHDVAYGAALFHATLIAGLAAWIESAAEQNNISHVALGGGCFHNAILRHGLIRRLTASSLKIFSARQMMPDDSAIALGQAWVALQHNRL</sequence>
<dbReference type="InterPro" id="IPR041440">
    <property type="entry name" value="HypF_C"/>
</dbReference>
<dbReference type="Proteomes" id="UP000321055">
    <property type="component" value="Unassembled WGS sequence"/>
</dbReference>